<evidence type="ECO:0000256" key="4">
    <source>
        <dbReference type="ARBA" id="ARBA00022840"/>
    </source>
</evidence>
<dbReference type="GO" id="GO:0031956">
    <property type="term" value="F:medium-chain fatty acid-CoA ligase activity"/>
    <property type="evidence" value="ECO:0007669"/>
    <property type="project" value="TreeGrafter"/>
</dbReference>
<dbReference type="Pfam" id="PF13193">
    <property type="entry name" value="AMP-binding_C"/>
    <property type="match status" value="1"/>
</dbReference>
<feature type="domain" description="AMP-dependent synthetase/ligase" evidence="5">
    <location>
        <begin position="33"/>
        <end position="386"/>
    </location>
</feature>
<dbReference type="InterPro" id="IPR020845">
    <property type="entry name" value="AMP-binding_CS"/>
</dbReference>
<accession>F4PJQ4</accession>
<dbReference type="SUPFAM" id="SSF56801">
    <property type="entry name" value="Acetyl-CoA synthetase-like"/>
    <property type="match status" value="1"/>
</dbReference>
<dbReference type="GeneID" id="14876196"/>
<dbReference type="PROSITE" id="PS00455">
    <property type="entry name" value="AMP_BINDING"/>
    <property type="match status" value="1"/>
</dbReference>
<dbReference type="OrthoDB" id="10253115at2759"/>
<dbReference type="InterPro" id="IPR025110">
    <property type="entry name" value="AMP-bd_C"/>
</dbReference>
<dbReference type="Gene3D" id="3.40.50.12780">
    <property type="entry name" value="N-terminal domain of ligase-like"/>
    <property type="match status" value="1"/>
</dbReference>
<organism evidence="7 8">
    <name type="scientific">Cavenderia fasciculata</name>
    <name type="common">Slime mold</name>
    <name type="synonym">Dictyostelium fasciculatum</name>
    <dbReference type="NCBI Taxonomy" id="261658"/>
    <lineage>
        <taxon>Eukaryota</taxon>
        <taxon>Amoebozoa</taxon>
        <taxon>Evosea</taxon>
        <taxon>Eumycetozoa</taxon>
        <taxon>Dictyostelia</taxon>
        <taxon>Acytosteliales</taxon>
        <taxon>Cavenderiaceae</taxon>
        <taxon>Cavenderia</taxon>
    </lineage>
</organism>
<dbReference type="PANTHER" id="PTHR43201:SF5">
    <property type="entry name" value="MEDIUM-CHAIN ACYL-COA LIGASE ACSF2, MITOCHONDRIAL"/>
    <property type="match status" value="1"/>
</dbReference>
<dbReference type="GO" id="GO:0006631">
    <property type="term" value="P:fatty acid metabolic process"/>
    <property type="evidence" value="ECO:0007669"/>
    <property type="project" value="TreeGrafter"/>
</dbReference>
<evidence type="ECO:0000256" key="1">
    <source>
        <dbReference type="ARBA" id="ARBA00006432"/>
    </source>
</evidence>
<dbReference type="InterPro" id="IPR000873">
    <property type="entry name" value="AMP-dep_synth/lig_dom"/>
</dbReference>
<keyword evidence="3" id="KW-0547">Nucleotide-binding</keyword>
<gene>
    <name evidence="7" type="ORF">DFA_05964</name>
</gene>
<protein>
    <submittedName>
        <fullName evidence="7">AMP-dependent synthetase and ligase domain-containing protein</fullName>
    </submittedName>
</protein>
<reference evidence="8" key="1">
    <citation type="journal article" date="2011" name="Genome Res.">
        <title>Phylogeny-wide analysis of social amoeba genomes highlights ancient origins for complex intercellular communication.</title>
        <authorList>
            <person name="Heidel A.J."/>
            <person name="Lawal H.M."/>
            <person name="Felder M."/>
            <person name="Schilde C."/>
            <person name="Helps N.R."/>
            <person name="Tunggal B."/>
            <person name="Rivero F."/>
            <person name="John U."/>
            <person name="Schleicher M."/>
            <person name="Eichinger L."/>
            <person name="Platzer M."/>
            <person name="Noegel A.A."/>
            <person name="Schaap P."/>
            <person name="Gloeckner G."/>
        </authorList>
    </citation>
    <scope>NUCLEOTIDE SEQUENCE [LARGE SCALE GENOMIC DNA]</scope>
    <source>
        <strain evidence="8">SH3</strain>
    </source>
</reference>
<dbReference type="InterPro" id="IPR045851">
    <property type="entry name" value="AMP-bd_C_sf"/>
</dbReference>
<dbReference type="Proteomes" id="UP000007797">
    <property type="component" value="Unassembled WGS sequence"/>
</dbReference>
<keyword evidence="4" id="KW-0067">ATP-binding</keyword>
<evidence type="ECO:0000259" key="6">
    <source>
        <dbReference type="Pfam" id="PF13193"/>
    </source>
</evidence>
<evidence type="ECO:0000313" key="7">
    <source>
        <dbReference type="EMBL" id="EGG23828.1"/>
    </source>
</evidence>
<feature type="domain" description="AMP-binding enzyme C-terminal" evidence="6">
    <location>
        <begin position="437"/>
        <end position="513"/>
    </location>
</feature>
<dbReference type="OMA" id="TFRGYYR"/>
<keyword evidence="8" id="KW-1185">Reference proteome</keyword>
<dbReference type="KEGG" id="dfa:DFA_05964"/>
<name>F4PJQ4_CACFS</name>
<dbReference type="Pfam" id="PF00501">
    <property type="entry name" value="AMP-binding"/>
    <property type="match status" value="1"/>
</dbReference>
<dbReference type="CDD" id="cd05926">
    <property type="entry name" value="FACL_fum10p_like"/>
    <property type="match status" value="1"/>
</dbReference>
<keyword evidence="2 7" id="KW-0436">Ligase</keyword>
<proteinExistence type="inferred from homology"/>
<evidence type="ECO:0000256" key="3">
    <source>
        <dbReference type="ARBA" id="ARBA00022741"/>
    </source>
</evidence>
<dbReference type="GO" id="GO:0005524">
    <property type="term" value="F:ATP binding"/>
    <property type="evidence" value="ECO:0007669"/>
    <property type="project" value="UniProtKB-KW"/>
</dbReference>
<sequence length="527" mass="57949">MRTIYQFISDSYEKNKESDAIILPHHEQGETETKYCNVSYTQLIADSITVSNKLTNSGLVKGDVVSIVAINGYSILSTFFGVTFGKFIAAPLNSTYTVEEFKFYLEDMGAKLVFIQSGLKAAVDAANELGIKVWELKELPNYETHKMTYSLDGQVIGNDQSVTSIPLESQPQENDVALFLHTSGTTSKPKGVPLRHKNIAVSSSNIATTFHLSPQHRSMVVMPLFHVHGLIGVTMSTFFAGGSLVVPLRFSASTFWSDVKQFNVNWYSAVPTIHQILLSMEKNETASPHKGLLHFIRSCSSSLAPTLFESLENCFGCPVVESYGMTEACHQMSSNLLPIDGKRIPGSVGKGTNVQVGTANDNGDLLKQGEVGEICIKGDNVFDGYHNNPTATAENFTKDGWFLTGDIGSIDEDGFITLKGRKKEIINRGGEKISPLEVDNVLLENESIAEAVCFGVPDTKYGEEIWAAVIPKPSCPELTEEDVKKFLATKIVGFKIPKKIFVTQHFPKTSTGKIQRRNISSYFLNLK</sequence>
<dbReference type="Gene3D" id="3.30.300.30">
    <property type="match status" value="1"/>
</dbReference>
<dbReference type="PANTHER" id="PTHR43201">
    <property type="entry name" value="ACYL-COA SYNTHETASE"/>
    <property type="match status" value="1"/>
</dbReference>
<dbReference type="InterPro" id="IPR042099">
    <property type="entry name" value="ANL_N_sf"/>
</dbReference>
<dbReference type="AlphaFoldDB" id="F4PJQ4"/>
<dbReference type="InterPro" id="IPR045310">
    <property type="entry name" value="Pcs60-like"/>
</dbReference>
<evidence type="ECO:0000313" key="8">
    <source>
        <dbReference type="Proteomes" id="UP000007797"/>
    </source>
</evidence>
<evidence type="ECO:0000259" key="5">
    <source>
        <dbReference type="Pfam" id="PF00501"/>
    </source>
</evidence>
<evidence type="ECO:0000256" key="2">
    <source>
        <dbReference type="ARBA" id="ARBA00022598"/>
    </source>
</evidence>
<dbReference type="STRING" id="1054147.F4PJQ4"/>
<dbReference type="RefSeq" id="XP_004361679.1">
    <property type="nucleotide sequence ID" value="XM_004361622.1"/>
</dbReference>
<comment type="similarity">
    <text evidence="1">Belongs to the ATP-dependent AMP-binding enzyme family.</text>
</comment>
<dbReference type="EMBL" id="GL883007">
    <property type="protein sequence ID" value="EGG23828.1"/>
    <property type="molecule type" value="Genomic_DNA"/>
</dbReference>